<reference evidence="2" key="1">
    <citation type="submission" date="2016-11" db="EMBL/GenBank/DDBJ databases">
        <authorList>
            <person name="Varghese N."/>
            <person name="Submissions S."/>
        </authorList>
    </citation>
    <scope>NUCLEOTIDE SEQUENCE [LARGE SCALE GENOMIC DNA]</scope>
    <source>
        <strain evidence="2">DSM 17659</strain>
    </source>
</reference>
<sequence>MILALSSSPRKSFATTLPDASRIKVAGIDCTLYCAAIGSSQNFRLET</sequence>
<proteinExistence type="predicted"/>
<name>A0A1M5JK29_9FLAO</name>
<dbReference type="EMBL" id="FQWF01000005">
    <property type="protein sequence ID" value="SHG40881.1"/>
    <property type="molecule type" value="Genomic_DNA"/>
</dbReference>
<organism evidence="1 2">
    <name type="scientific">Flavobacterium micromati</name>
    <dbReference type="NCBI Taxonomy" id="229205"/>
    <lineage>
        <taxon>Bacteria</taxon>
        <taxon>Pseudomonadati</taxon>
        <taxon>Bacteroidota</taxon>
        <taxon>Flavobacteriia</taxon>
        <taxon>Flavobacteriales</taxon>
        <taxon>Flavobacteriaceae</taxon>
        <taxon>Flavobacterium</taxon>
    </lineage>
</organism>
<evidence type="ECO:0000313" key="1">
    <source>
        <dbReference type="EMBL" id="SHG40881.1"/>
    </source>
</evidence>
<evidence type="ECO:0000313" key="2">
    <source>
        <dbReference type="Proteomes" id="UP000184020"/>
    </source>
</evidence>
<gene>
    <name evidence="1" type="ORF">SAMN05444372_105231</name>
</gene>
<dbReference type="Proteomes" id="UP000184020">
    <property type="component" value="Unassembled WGS sequence"/>
</dbReference>
<dbReference type="AlphaFoldDB" id="A0A1M5JK29"/>
<accession>A0A1M5JK29</accession>
<keyword evidence="2" id="KW-1185">Reference proteome</keyword>
<protein>
    <submittedName>
        <fullName evidence="1">Uncharacterized protein</fullName>
    </submittedName>
</protein>